<feature type="transmembrane region" description="Helical" evidence="6">
    <location>
        <begin position="158"/>
        <end position="181"/>
    </location>
</feature>
<reference evidence="9" key="1">
    <citation type="submission" date="2012-06" db="EMBL/GenBank/DDBJ databases">
        <title>The complete genome of Flexibacter litoralis DSM 6794.</title>
        <authorList>
            <person name="Lucas S."/>
            <person name="Copeland A."/>
            <person name="Lapidus A."/>
            <person name="Glavina del Rio T."/>
            <person name="Dalin E."/>
            <person name="Tice H."/>
            <person name="Bruce D."/>
            <person name="Goodwin L."/>
            <person name="Pitluck S."/>
            <person name="Peters L."/>
            <person name="Ovchinnikova G."/>
            <person name="Lu M."/>
            <person name="Kyrpides N."/>
            <person name="Mavromatis K."/>
            <person name="Ivanova N."/>
            <person name="Brettin T."/>
            <person name="Detter J.C."/>
            <person name="Han C."/>
            <person name="Larimer F."/>
            <person name="Land M."/>
            <person name="Hauser L."/>
            <person name="Markowitz V."/>
            <person name="Cheng J.-F."/>
            <person name="Hugenholtz P."/>
            <person name="Woyke T."/>
            <person name="Wu D."/>
            <person name="Spring S."/>
            <person name="Lang E."/>
            <person name="Kopitz M."/>
            <person name="Brambilla E."/>
            <person name="Klenk H.-P."/>
            <person name="Eisen J.A."/>
        </authorList>
    </citation>
    <scope>NUCLEOTIDE SEQUENCE [LARGE SCALE GENOMIC DNA]</scope>
    <source>
        <strain evidence="9">ATCC 23117 / DSM 6794 / NBRC 15988 / NCIMB 1366 / Sio-4</strain>
    </source>
</reference>
<dbReference type="RefSeq" id="WP_014798779.1">
    <property type="nucleotide sequence ID" value="NC_018018.1"/>
</dbReference>
<evidence type="ECO:0000313" key="8">
    <source>
        <dbReference type="EMBL" id="AFM05345.1"/>
    </source>
</evidence>
<dbReference type="PANTHER" id="PTHR33885">
    <property type="entry name" value="PHAGE SHOCK PROTEIN C"/>
    <property type="match status" value="1"/>
</dbReference>
<keyword evidence="9" id="KW-1185">Reference proteome</keyword>
<keyword evidence="3 6" id="KW-0812">Transmembrane</keyword>
<name>I4AN10_BERLS</name>
<accession>I4AN10</accession>
<comment type="subcellular location">
    <subcellularLocation>
        <location evidence="1">Cell membrane</location>
        <topology evidence="1">Single-pass membrane protein</topology>
    </subcellularLocation>
</comment>
<evidence type="ECO:0000256" key="4">
    <source>
        <dbReference type="ARBA" id="ARBA00022989"/>
    </source>
</evidence>
<dbReference type="eggNOG" id="COG1983">
    <property type="taxonomic scope" value="Bacteria"/>
</dbReference>
<evidence type="ECO:0000259" key="7">
    <source>
        <dbReference type="Pfam" id="PF04024"/>
    </source>
</evidence>
<dbReference type="KEGG" id="fli:Fleli_3003"/>
<feature type="domain" description="Phage shock protein PspC N-terminal" evidence="7">
    <location>
        <begin position="127"/>
        <end position="183"/>
    </location>
</feature>
<feature type="domain" description="Phage shock protein PspC N-terminal" evidence="7">
    <location>
        <begin position="203"/>
        <end position="259"/>
    </location>
</feature>
<organism evidence="8 9">
    <name type="scientific">Bernardetia litoralis (strain ATCC 23117 / DSM 6794 / NBRC 15988 / NCIMB 1366 / Fx l1 / Sio-4)</name>
    <name type="common">Flexibacter litoralis</name>
    <dbReference type="NCBI Taxonomy" id="880071"/>
    <lineage>
        <taxon>Bacteria</taxon>
        <taxon>Pseudomonadati</taxon>
        <taxon>Bacteroidota</taxon>
        <taxon>Cytophagia</taxon>
        <taxon>Cytophagales</taxon>
        <taxon>Bernardetiaceae</taxon>
        <taxon>Bernardetia</taxon>
    </lineage>
</organism>
<keyword evidence="4 6" id="KW-1133">Transmembrane helix</keyword>
<feature type="transmembrane region" description="Helical" evidence="6">
    <location>
        <begin position="234"/>
        <end position="256"/>
    </location>
</feature>
<dbReference type="GO" id="GO:0005886">
    <property type="term" value="C:plasma membrane"/>
    <property type="evidence" value="ECO:0007669"/>
    <property type="project" value="UniProtKB-SubCell"/>
</dbReference>
<protein>
    <submittedName>
        <fullName evidence="8">Putative stress-responsive transcriptional regulator</fullName>
    </submittedName>
</protein>
<evidence type="ECO:0000256" key="3">
    <source>
        <dbReference type="ARBA" id="ARBA00022692"/>
    </source>
</evidence>
<dbReference type="PANTHER" id="PTHR33885:SF3">
    <property type="entry name" value="PHAGE SHOCK PROTEIN C"/>
    <property type="match status" value="1"/>
</dbReference>
<evidence type="ECO:0000256" key="2">
    <source>
        <dbReference type="ARBA" id="ARBA00022475"/>
    </source>
</evidence>
<evidence type="ECO:0000256" key="5">
    <source>
        <dbReference type="ARBA" id="ARBA00023136"/>
    </source>
</evidence>
<evidence type="ECO:0000256" key="1">
    <source>
        <dbReference type="ARBA" id="ARBA00004162"/>
    </source>
</evidence>
<dbReference type="InterPro" id="IPR052027">
    <property type="entry name" value="PspC"/>
</dbReference>
<keyword evidence="5 6" id="KW-0472">Membrane</keyword>
<proteinExistence type="predicted"/>
<dbReference type="Proteomes" id="UP000006054">
    <property type="component" value="Chromosome"/>
</dbReference>
<dbReference type="OrthoDB" id="5772680at2"/>
<dbReference type="InterPro" id="IPR007168">
    <property type="entry name" value="Phageshock_PspC_N"/>
</dbReference>
<dbReference type="AlphaFoldDB" id="I4AN10"/>
<dbReference type="HOGENOM" id="CLU_887823_0_0_10"/>
<evidence type="ECO:0000256" key="6">
    <source>
        <dbReference type="SAM" id="Phobius"/>
    </source>
</evidence>
<sequence>MPPLHNQSSINNTLEVYIASISFHVEQTAYPALKAYLMDLKRCFPEDSMTIEDIETRMAEVLLERLSIDKGTIDKNDVELMVLQVGTAKEIALAEGIDLDLGYFERKEQWQPLKKAEPKRELRNINKKFSLQKRDKKIGGVASGIADYYNIDPVFVRLGFIGSVLAGGFGIPLYGAAWLAMPKDPKEGIIEEQKSTSLIGKTKRFMRSMVDKKIAGVASGIAKYFGIDETIVRLLFIGGFFLKGFGLLAYLALWIAMPKVKSLEEQIDLEEKPSFLEEENFKTRMANVENQFDDTVSSTASKVKNSKFFKKHF</sequence>
<gene>
    <name evidence="8" type="ordered locus">Fleli_3003</name>
</gene>
<dbReference type="EMBL" id="CP003345">
    <property type="protein sequence ID" value="AFM05345.1"/>
    <property type="molecule type" value="Genomic_DNA"/>
</dbReference>
<keyword evidence="2" id="KW-1003">Cell membrane</keyword>
<dbReference type="STRING" id="880071.Fleli_3003"/>
<dbReference type="Pfam" id="PF04024">
    <property type="entry name" value="PspC"/>
    <property type="match status" value="2"/>
</dbReference>
<evidence type="ECO:0000313" key="9">
    <source>
        <dbReference type="Proteomes" id="UP000006054"/>
    </source>
</evidence>